<protein>
    <submittedName>
        <fullName evidence="1">Uncharacterized protein</fullName>
    </submittedName>
</protein>
<proteinExistence type="predicted"/>
<dbReference type="EMBL" id="GBRH01225042">
    <property type="protein sequence ID" value="JAD72853.1"/>
    <property type="molecule type" value="Transcribed_RNA"/>
</dbReference>
<organism evidence="1">
    <name type="scientific">Arundo donax</name>
    <name type="common">Giant reed</name>
    <name type="synonym">Donax arundinaceus</name>
    <dbReference type="NCBI Taxonomy" id="35708"/>
    <lineage>
        <taxon>Eukaryota</taxon>
        <taxon>Viridiplantae</taxon>
        <taxon>Streptophyta</taxon>
        <taxon>Embryophyta</taxon>
        <taxon>Tracheophyta</taxon>
        <taxon>Spermatophyta</taxon>
        <taxon>Magnoliopsida</taxon>
        <taxon>Liliopsida</taxon>
        <taxon>Poales</taxon>
        <taxon>Poaceae</taxon>
        <taxon>PACMAD clade</taxon>
        <taxon>Arundinoideae</taxon>
        <taxon>Arundineae</taxon>
        <taxon>Arundo</taxon>
    </lineage>
</organism>
<evidence type="ECO:0000313" key="1">
    <source>
        <dbReference type="EMBL" id="JAD72853.1"/>
    </source>
</evidence>
<name>A0A0A9CEG4_ARUDO</name>
<reference evidence="1" key="1">
    <citation type="submission" date="2014-09" db="EMBL/GenBank/DDBJ databases">
        <authorList>
            <person name="Magalhaes I.L.F."/>
            <person name="Oliveira U."/>
            <person name="Santos F.R."/>
            <person name="Vidigal T.H.D.A."/>
            <person name="Brescovit A.D."/>
            <person name="Santos A.J."/>
        </authorList>
    </citation>
    <scope>NUCLEOTIDE SEQUENCE</scope>
    <source>
        <tissue evidence="1">Shoot tissue taken approximately 20 cm above the soil surface</tissue>
    </source>
</reference>
<accession>A0A0A9CEG4</accession>
<reference evidence="1" key="2">
    <citation type="journal article" date="2015" name="Data Brief">
        <title>Shoot transcriptome of the giant reed, Arundo donax.</title>
        <authorList>
            <person name="Barrero R.A."/>
            <person name="Guerrero F.D."/>
            <person name="Moolhuijzen P."/>
            <person name="Goolsby J.A."/>
            <person name="Tidwell J."/>
            <person name="Bellgard S.E."/>
            <person name="Bellgard M.I."/>
        </authorList>
    </citation>
    <scope>NUCLEOTIDE SEQUENCE</scope>
    <source>
        <tissue evidence="1">Shoot tissue taken approximately 20 cm above the soil surface</tissue>
    </source>
</reference>
<sequence>MARHDEPSLGWRERSVSCILFMSVKPSKIPS</sequence>
<dbReference type="AlphaFoldDB" id="A0A0A9CEG4"/>